<evidence type="ECO:0000313" key="1">
    <source>
        <dbReference type="EMBL" id="KAJ8664912.1"/>
    </source>
</evidence>
<comment type="caution">
    <text evidence="1">The sequence shown here is derived from an EMBL/GenBank/DDBJ whole genome shotgun (WGS) entry which is preliminary data.</text>
</comment>
<proteinExistence type="predicted"/>
<reference evidence="1" key="1">
    <citation type="submission" date="2023-04" db="EMBL/GenBank/DDBJ databases">
        <title>A chromosome-level genome assembly of the parasitoid wasp Eretmocerus hayati.</title>
        <authorList>
            <person name="Zhong Y."/>
            <person name="Liu S."/>
            <person name="Liu Y."/>
        </authorList>
    </citation>
    <scope>NUCLEOTIDE SEQUENCE</scope>
    <source>
        <strain evidence="1">ZJU_SS_LIU_2023</strain>
    </source>
</reference>
<name>A0ACC2N1M5_9HYME</name>
<accession>A0ACC2N1M5</accession>
<gene>
    <name evidence="1" type="ORF">QAD02_006574</name>
</gene>
<dbReference type="EMBL" id="CM056744">
    <property type="protein sequence ID" value="KAJ8664912.1"/>
    <property type="molecule type" value="Genomic_DNA"/>
</dbReference>
<dbReference type="Proteomes" id="UP001239111">
    <property type="component" value="Chromosome 4"/>
</dbReference>
<sequence>MKIFRLFFFYILINVLHGKKGFGPGEQDWGYVTVRPGAHIFWWLFYTTANDTASFEEKPFLIWLQGGPGVSGTGYGNFEEFGPLDTDLELRNHTWVKNYNVLIIDNPVGTGFSYVDSYSAFVSNNQQITKDLMTFIHSFFNQHDKFQEIPTYIIAESYGGKMTVEFAYSWYKEQASGSIKSNFKGIGLIDSFISSNDMYRSMGPYLYNLGMIDDVYLEKISEAAEKFVNASSVNDWPNANSHGAEIHRLIDECTSGVDLYNVLKRVEPGHESWKNSQHTLIDVFNLKFSYSKKLERFMKLVKEELNLESDWGDQEVYVSQNLDLDSRIPVVDFVEKLLNETNIQVYVINGQLDLIINTRGVVDWIKNLNWVNKNDWRISPMKSLLVDNIIEGYSKTSGNLTFYSVLRSGHMVMSRTNRIVHVCLVRNSWDTKLKKSLILS</sequence>
<protein>
    <submittedName>
        <fullName evidence="1">Uncharacterized protein</fullName>
    </submittedName>
</protein>
<evidence type="ECO:0000313" key="2">
    <source>
        <dbReference type="Proteomes" id="UP001239111"/>
    </source>
</evidence>
<organism evidence="1 2">
    <name type="scientific">Eretmocerus hayati</name>
    <dbReference type="NCBI Taxonomy" id="131215"/>
    <lineage>
        <taxon>Eukaryota</taxon>
        <taxon>Metazoa</taxon>
        <taxon>Ecdysozoa</taxon>
        <taxon>Arthropoda</taxon>
        <taxon>Hexapoda</taxon>
        <taxon>Insecta</taxon>
        <taxon>Pterygota</taxon>
        <taxon>Neoptera</taxon>
        <taxon>Endopterygota</taxon>
        <taxon>Hymenoptera</taxon>
        <taxon>Apocrita</taxon>
        <taxon>Proctotrupomorpha</taxon>
        <taxon>Chalcidoidea</taxon>
        <taxon>Aphelinidae</taxon>
        <taxon>Aphelininae</taxon>
        <taxon>Eretmocerus</taxon>
    </lineage>
</organism>
<keyword evidence="2" id="KW-1185">Reference proteome</keyword>